<accession>A0A0H3F7Y7</accession>
<dbReference type="SUPFAM" id="SSF46785">
    <property type="entry name" value="Winged helix' DNA-binding domain"/>
    <property type="match status" value="1"/>
</dbReference>
<keyword evidence="2" id="KW-0238">DNA-binding</keyword>
<evidence type="ECO:0000256" key="2">
    <source>
        <dbReference type="ARBA" id="ARBA00023125"/>
    </source>
</evidence>
<dbReference type="PROSITE" id="PS51000">
    <property type="entry name" value="HTH_DEOR_2"/>
    <property type="match status" value="1"/>
</dbReference>
<proteinExistence type="predicted"/>
<dbReference type="RefSeq" id="WP_013574728.1">
    <property type="nucleotide sequence ID" value="NC_015061.1"/>
</dbReference>
<dbReference type="SMART" id="SM00420">
    <property type="entry name" value="HTH_DEOR"/>
    <property type="match status" value="1"/>
</dbReference>
<evidence type="ECO:0000256" key="1">
    <source>
        <dbReference type="ARBA" id="ARBA00023015"/>
    </source>
</evidence>
<dbReference type="InterPro" id="IPR050313">
    <property type="entry name" value="Carb_Metab_HTH_regulators"/>
</dbReference>
<dbReference type="Proteomes" id="UP000007257">
    <property type="component" value="Chromosome"/>
</dbReference>
<keyword evidence="3" id="KW-0804">Transcription</keyword>
<dbReference type="PANTHER" id="PTHR30363">
    <property type="entry name" value="HTH-TYPE TRANSCRIPTIONAL REGULATOR SRLR-RELATED"/>
    <property type="match status" value="1"/>
</dbReference>
<gene>
    <name evidence="5" type="ordered locus">Rahaq_1401</name>
    <name evidence="6" type="ORF">ACFPK4_24075</name>
</gene>
<dbReference type="PROSITE" id="PS00894">
    <property type="entry name" value="HTH_DEOR_1"/>
    <property type="match status" value="1"/>
</dbReference>
<evidence type="ECO:0000313" key="8">
    <source>
        <dbReference type="Proteomes" id="UP001598201"/>
    </source>
</evidence>
<keyword evidence="1" id="KW-0805">Transcription regulation</keyword>
<dbReference type="GO" id="GO:0003700">
    <property type="term" value="F:DNA-binding transcription factor activity"/>
    <property type="evidence" value="ECO:0007669"/>
    <property type="project" value="InterPro"/>
</dbReference>
<dbReference type="AlphaFoldDB" id="A0A0H3F7Y7"/>
<dbReference type="Proteomes" id="UP001598201">
    <property type="component" value="Unassembled WGS sequence"/>
</dbReference>
<dbReference type="GeneID" id="95417899"/>
<organism evidence="5 7">
    <name type="scientific">Rahnella sp. (strain Y9602)</name>
    <dbReference type="NCBI Taxonomy" id="2703885"/>
    <lineage>
        <taxon>Bacteria</taxon>
        <taxon>Pseudomonadati</taxon>
        <taxon>Pseudomonadota</taxon>
        <taxon>Gammaproteobacteria</taxon>
        <taxon>Enterobacterales</taxon>
        <taxon>Yersiniaceae</taxon>
        <taxon>Rahnella</taxon>
    </lineage>
</organism>
<protein>
    <submittedName>
        <fullName evidence="6">DeoR family transcriptional regulator</fullName>
    </submittedName>
    <submittedName>
        <fullName evidence="5">Transcriptional regulator, DeoR family</fullName>
    </submittedName>
</protein>
<dbReference type="InterPro" id="IPR036390">
    <property type="entry name" value="WH_DNA-bd_sf"/>
</dbReference>
<sequence length="77" mass="8981">MLKKNRHQAILQLVEQHEVLQVSELAQSLDVSLETIRRDLSEMQDKGLILRRHGRARRLAAQPETSWLNSLQRCPQL</sequence>
<evidence type="ECO:0000256" key="3">
    <source>
        <dbReference type="ARBA" id="ARBA00023163"/>
    </source>
</evidence>
<dbReference type="InterPro" id="IPR001034">
    <property type="entry name" value="DeoR_HTH"/>
</dbReference>
<dbReference type="eggNOG" id="COG1349">
    <property type="taxonomic scope" value="Bacteria"/>
</dbReference>
<dbReference type="Pfam" id="PF08220">
    <property type="entry name" value="HTH_DeoR"/>
    <property type="match status" value="1"/>
</dbReference>
<dbReference type="InterPro" id="IPR036388">
    <property type="entry name" value="WH-like_DNA-bd_sf"/>
</dbReference>
<dbReference type="KEGG" id="rah:Rahaq_1401"/>
<keyword evidence="8" id="KW-1185">Reference proteome</keyword>
<dbReference type="PANTHER" id="PTHR30363:SF49">
    <property type="entry name" value="L-FUCOSE OPERON ACTIVATOR"/>
    <property type="match status" value="1"/>
</dbReference>
<name>A0A0H3F7Y7_RAHSY</name>
<reference evidence="5 7" key="2">
    <citation type="journal article" date="2012" name="J. Bacteriol.">
        <title>Complete Genome Sequence of Rahnella sp. Strain Y9602, a Gammaproteobacterium Isolate from Metal- and Radionuclide-Contaminated Soil.</title>
        <authorList>
            <person name="Martinez R.J."/>
            <person name="Bruce D."/>
            <person name="Detter C."/>
            <person name="Goodwin L.A."/>
            <person name="Han J."/>
            <person name="Han C.S."/>
            <person name="Held B."/>
            <person name="Land M.L."/>
            <person name="Mikhailova N."/>
            <person name="Nolan M."/>
            <person name="Pennacchio L."/>
            <person name="Pitluck S."/>
            <person name="Tapia R."/>
            <person name="Woyke T."/>
            <person name="Sobecky P.A."/>
        </authorList>
    </citation>
    <scope>NUCLEOTIDE SEQUENCE [LARGE SCALE GENOMIC DNA]</scope>
    <source>
        <strain evidence="5 7">Y9602</strain>
    </source>
</reference>
<reference evidence="6 8" key="3">
    <citation type="submission" date="2024-09" db="EMBL/GenBank/DDBJ databases">
        <title>Genomes of Rahnella.</title>
        <authorList>
            <person name="Mnguni F.C."/>
            <person name="Shin G.Y."/>
            <person name="Coutinho T."/>
        </authorList>
    </citation>
    <scope>NUCLEOTIDE SEQUENCE [LARGE SCALE GENOMIC DNA]</scope>
    <source>
        <strain evidence="6 8">20WA0057</strain>
    </source>
</reference>
<evidence type="ECO:0000259" key="4">
    <source>
        <dbReference type="PROSITE" id="PS51000"/>
    </source>
</evidence>
<reference evidence="7" key="1">
    <citation type="submission" date="2011-01" db="EMBL/GenBank/DDBJ databases">
        <title>Complete sequence of chromosome of Rahnella sp. Y9602.</title>
        <authorList>
            <consortium name="US DOE Joint Genome Institute"/>
            <person name="Lucas S."/>
            <person name="Copeland A."/>
            <person name="Lapidus A."/>
            <person name="Cheng J.-F."/>
            <person name="Goodwin L."/>
            <person name="Pitluck S."/>
            <person name="Lu M."/>
            <person name="Detter J.C."/>
            <person name="Han C."/>
            <person name="Tapia R."/>
            <person name="Land M."/>
            <person name="Hauser L."/>
            <person name="Kyrpides N."/>
            <person name="Ivanova N."/>
            <person name="Ovchinnikova G."/>
            <person name="Pagani I."/>
            <person name="Sobecky P.A."/>
            <person name="Martinez R.J."/>
            <person name="Woyke T."/>
        </authorList>
    </citation>
    <scope>NUCLEOTIDE SEQUENCE [LARGE SCALE GENOMIC DNA]</scope>
    <source>
        <strain evidence="7">Y9602</strain>
    </source>
</reference>
<feature type="domain" description="HTH deoR-type" evidence="4">
    <location>
        <begin position="3"/>
        <end position="58"/>
    </location>
</feature>
<dbReference type="HOGENOM" id="CLU_060699_6_7_6"/>
<dbReference type="Gene3D" id="1.10.10.10">
    <property type="entry name" value="Winged helix-like DNA-binding domain superfamily/Winged helix DNA-binding domain"/>
    <property type="match status" value="1"/>
</dbReference>
<dbReference type="GO" id="GO:0003677">
    <property type="term" value="F:DNA binding"/>
    <property type="evidence" value="ECO:0007669"/>
    <property type="project" value="UniProtKB-KW"/>
</dbReference>
<dbReference type="EMBL" id="JBHUCJ010000097">
    <property type="protein sequence ID" value="MFD3226623.1"/>
    <property type="molecule type" value="Genomic_DNA"/>
</dbReference>
<dbReference type="OrthoDB" id="6846621at2"/>
<dbReference type="EMBL" id="CP002505">
    <property type="protein sequence ID" value="ADW73024.1"/>
    <property type="molecule type" value="Genomic_DNA"/>
</dbReference>
<dbReference type="InterPro" id="IPR018356">
    <property type="entry name" value="Tscrpt_reg_HTH_DeoR_CS"/>
</dbReference>
<evidence type="ECO:0000313" key="6">
    <source>
        <dbReference type="EMBL" id="MFD3226623.1"/>
    </source>
</evidence>
<dbReference type="PRINTS" id="PR00037">
    <property type="entry name" value="HTHLACR"/>
</dbReference>
<evidence type="ECO:0000313" key="7">
    <source>
        <dbReference type="Proteomes" id="UP000007257"/>
    </source>
</evidence>
<evidence type="ECO:0000313" key="5">
    <source>
        <dbReference type="EMBL" id="ADW73024.1"/>
    </source>
</evidence>